<dbReference type="Proteomes" id="UP000790580">
    <property type="component" value="Unassembled WGS sequence"/>
</dbReference>
<comment type="caution">
    <text evidence="1">The sequence shown here is derived from an EMBL/GenBank/DDBJ whole genome shotgun (WGS) entry which is preliminary data.</text>
</comment>
<protein>
    <submittedName>
        <fullName evidence="1">Uncharacterized protein</fullName>
    </submittedName>
</protein>
<gene>
    <name evidence="1" type="ORF">KS407_12070</name>
</gene>
<evidence type="ECO:0000313" key="1">
    <source>
        <dbReference type="EMBL" id="MBU9722172.1"/>
    </source>
</evidence>
<dbReference type="EMBL" id="JAHQCR010000050">
    <property type="protein sequence ID" value="MBU9722172.1"/>
    <property type="molecule type" value="Genomic_DNA"/>
</dbReference>
<keyword evidence="2" id="KW-1185">Reference proteome</keyword>
<reference evidence="1 2" key="1">
    <citation type="submission" date="2021-06" db="EMBL/GenBank/DDBJ databases">
        <title>Bacillus sp. RD4P76, an endophyte from a halophyte.</title>
        <authorList>
            <person name="Sun J.-Q."/>
        </authorList>
    </citation>
    <scope>NUCLEOTIDE SEQUENCE [LARGE SCALE GENOMIC DNA]</scope>
    <source>
        <strain evidence="1 2">JCM 17098</strain>
    </source>
</reference>
<sequence>MEKAMHQTHGIGYEEYNQDLEKRLKVEREREQDHQKSIAILNEHQRLMHT</sequence>
<dbReference type="InterPro" id="IPR058676">
    <property type="entry name" value="YuzK"/>
</dbReference>
<proteinExistence type="predicted"/>
<dbReference type="RefSeq" id="WP_216943356.1">
    <property type="nucleotide sequence ID" value="NZ_JAHQCR010000050.1"/>
</dbReference>
<dbReference type="Pfam" id="PF26149">
    <property type="entry name" value="YuzK"/>
    <property type="match status" value="1"/>
</dbReference>
<organism evidence="1 2">
    <name type="scientific">Evansella alkalicola</name>
    <dbReference type="NCBI Taxonomy" id="745819"/>
    <lineage>
        <taxon>Bacteria</taxon>
        <taxon>Bacillati</taxon>
        <taxon>Bacillota</taxon>
        <taxon>Bacilli</taxon>
        <taxon>Bacillales</taxon>
        <taxon>Bacillaceae</taxon>
        <taxon>Evansella</taxon>
    </lineage>
</organism>
<name>A0ABS6JY88_9BACI</name>
<evidence type="ECO:0000313" key="2">
    <source>
        <dbReference type="Proteomes" id="UP000790580"/>
    </source>
</evidence>
<accession>A0ABS6JY88</accession>